<dbReference type="Proteomes" id="UP000662904">
    <property type="component" value="Chromosome"/>
</dbReference>
<proteinExistence type="inferred from homology"/>
<evidence type="ECO:0000256" key="5">
    <source>
        <dbReference type="ARBA" id="ARBA00022833"/>
    </source>
</evidence>
<keyword evidence="10" id="KW-1185">Reference proteome</keyword>
<keyword evidence="4 8" id="KW-0812">Transmembrane</keyword>
<evidence type="ECO:0000256" key="6">
    <source>
        <dbReference type="ARBA" id="ARBA00022989"/>
    </source>
</evidence>
<keyword evidence="7 8" id="KW-0472">Membrane</keyword>
<dbReference type="InterPro" id="IPR003689">
    <property type="entry name" value="ZIP"/>
</dbReference>
<feature type="transmembrane region" description="Helical" evidence="8">
    <location>
        <begin position="62"/>
        <end position="85"/>
    </location>
</feature>
<evidence type="ECO:0000256" key="3">
    <source>
        <dbReference type="ARBA" id="ARBA00022475"/>
    </source>
</evidence>
<feature type="transmembrane region" description="Helical" evidence="8">
    <location>
        <begin position="132"/>
        <end position="153"/>
    </location>
</feature>
<feature type="transmembrane region" description="Helical" evidence="8">
    <location>
        <begin position="196"/>
        <end position="214"/>
    </location>
</feature>
<accession>A0A8A0RL23</accession>
<evidence type="ECO:0000256" key="8">
    <source>
        <dbReference type="SAM" id="Phobius"/>
    </source>
</evidence>
<keyword evidence="5" id="KW-0862">Zinc</keyword>
<evidence type="ECO:0000256" key="7">
    <source>
        <dbReference type="ARBA" id="ARBA00023136"/>
    </source>
</evidence>
<feature type="transmembrane region" description="Helical" evidence="8">
    <location>
        <begin position="36"/>
        <end position="56"/>
    </location>
</feature>
<evidence type="ECO:0000256" key="4">
    <source>
        <dbReference type="ARBA" id="ARBA00022692"/>
    </source>
</evidence>
<evidence type="ECO:0000313" key="9">
    <source>
        <dbReference type="EMBL" id="QSQ09121.1"/>
    </source>
</evidence>
<organism evidence="9 10">
    <name type="scientific">Koleobacter methoxysyntrophicus</name>
    <dbReference type="NCBI Taxonomy" id="2751313"/>
    <lineage>
        <taxon>Bacteria</taxon>
        <taxon>Bacillati</taxon>
        <taxon>Bacillota</taxon>
        <taxon>Clostridia</taxon>
        <taxon>Koleobacterales</taxon>
        <taxon>Koleobacteraceae</taxon>
        <taxon>Koleobacter</taxon>
    </lineage>
</organism>
<evidence type="ECO:0000256" key="1">
    <source>
        <dbReference type="ARBA" id="ARBA00004651"/>
    </source>
</evidence>
<reference evidence="9" key="1">
    <citation type="submission" date="2020-07" db="EMBL/GenBank/DDBJ databases">
        <title>Koleobacter methoxysyntrophicus gen. nov., sp. nov., a novel anaerobic bacterium isolated from deep subsurface oil field and proposal of Koleobacterales ord. nov. in the phylum Firmicutes.</title>
        <authorList>
            <person name="Sakamoto S."/>
            <person name="Tamaki H."/>
        </authorList>
    </citation>
    <scope>NUCLEOTIDE SEQUENCE</scope>
    <source>
        <strain evidence="9">NRmbB1</strain>
    </source>
</reference>
<evidence type="ECO:0000256" key="2">
    <source>
        <dbReference type="ARBA" id="ARBA00006939"/>
    </source>
</evidence>
<comment type="similarity">
    <text evidence="2">Belongs to the ZIP transporter (TC 2.A.5) family.</text>
</comment>
<gene>
    <name evidence="9" type="primary">zupT_1</name>
    <name evidence="9" type="ORF">H0A61_01480</name>
</gene>
<dbReference type="EMBL" id="CP059066">
    <property type="protein sequence ID" value="QSQ09121.1"/>
    <property type="molecule type" value="Genomic_DNA"/>
</dbReference>
<feature type="transmembrane region" description="Helical" evidence="8">
    <location>
        <begin position="105"/>
        <end position="126"/>
    </location>
</feature>
<dbReference type="PANTHER" id="PTHR11040">
    <property type="entry name" value="ZINC/IRON TRANSPORTER"/>
    <property type="match status" value="1"/>
</dbReference>
<dbReference type="KEGG" id="kme:H0A61_01480"/>
<dbReference type="GO" id="GO:0005886">
    <property type="term" value="C:plasma membrane"/>
    <property type="evidence" value="ECO:0007669"/>
    <property type="project" value="UniProtKB-SubCell"/>
</dbReference>
<dbReference type="PANTHER" id="PTHR11040:SF211">
    <property type="entry name" value="ZINC TRANSPORTER ZIP11"/>
    <property type="match status" value="1"/>
</dbReference>
<feature type="transmembrane region" description="Helical" evidence="8">
    <location>
        <begin position="6"/>
        <end position="29"/>
    </location>
</feature>
<comment type="subcellular location">
    <subcellularLocation>
        <location evidence="1">Cell membrane</location>
        <topology evidence="1">Multi-pass membrane protein</topology>
    </subcellularLocation>
</comment>
<dbReference type="GO" id="GO:0005385">
    <property type="term" value="F:zinc ion transmembrane transporter activity"/>
    <property type="evidence" value="ECO:0007669"/>
    <property type="project" value="TreeGrafter"/>
</dbReference>
<dbReference type="Pfam" id="PF02535">
    <property type="entry name" value="Zip"/>
    <property type="match status" value="1"/>
</dbReference>
<sequence length="245" mass="25230">MNILNTTLIGLLAGVIGTGLGALIAIFLCKPTYTTISTVLGFSGGIMISIVCFDLIPESLAVGGILYGLTGIILGSIIIALLDYITPHAHFISDNDNRRYVRTGILLGIGIAMHNLPEGLAIGAGYAHSTELGLSLAIVIALQNAPEGIAMAAPMYIGGVRPLKIILACLLAGLPMGIGAYIGAEVGTISEQFLSIALGFAAGAMLYISFDELIPQSHSIGRGHTATFSGVMGIIVGLLISVLLQ</sequence>
<keyword evidence="3" id="KW-1003">Cell membrane</keyword>
<evidence type="ECO:0000313" key="10">
    <source>
        <dbReference type="Proteomes" id="UP000662904"/>
    </source>
</evidence>
<dbReference type="RefSeq" id="WP_206709310.1">
    <property type="nucleotide sequence ID" value="NZ_CP059066.1"/>
</dbReference>
<name>A0A8A0RL23_9FIRM</name>
<protein>
    <submittedName>
        <fullName evidence="9">Zinc transporter ZupT</fullName>
    </submittedName>
</protein>
<feature type="transmembrane region" description="Helical" evidence="8">
    <location>
        <begin position="226"/>
        <end position="244"/>
    </location>
</feature>
<feature type="transmembrane region" description="Helical" evidence="8">
    <location>
        <begin position="165"/>
        <end position="184"/>
    </location>
</feature>
<keyword evidence="6 8" id="KW-1133">Transmembrane helix</keyword>
<dbReference type="AlphaFoldDB" id="A0A8A0RL23"/>